<dbReference type="Proteomes" id="UP001141552">
    <property type="component" value="Unassembled WGS sequence"/>
</dbReference>
<organism evidence="1 2">
    <name type="scientific">Turnera subulata</name>
    <dbReference type="NCBI Taxonomy" id="218843"/>
    <lineage>
        <taxon>Eukaryota</taxon>
        <taxon>Viridiplantae</taxon>
        <taxon>Streptophyta</taxon>
        <taxon>Embryophyta</taxon>
        <taxon>Tracheophyta</taxon>
        <taxon>Spermatophyta</taxon>
        <taxon>Magnoliopsida</taxon>
        <taxon>eudicotyledons</taxon>
        <taxon>Gunneridae</taxon>
        <taxon>Pentapetalae</taxon>
        <taxon>rosids</taxon>
        <taxon>fabids</taxon>
        <taxon>Malpighiales</taxon>
        <taxon>Passifloraceae</taxon>
        <taxon>Turnera</taxon>
    </lineage>
</organism>
<reference evidence="1" key="1">
    <citation type="submission" date="2022-02" db="EMBL/GenBank/DDBJ databases">
        <authorList>
            <person name="Henning P.M."/>
            <person name="McCubbin A.G."/>
            <person name="Shore J.S."/>
        </authorList>
    </citation>
    <scope>NUCLEOTIDE SEQUENCE</scope>
    <source>
        <strain evidence="1">F60SS</strain>
        <tissue evidence="1">Leaves</tissue>
    </source>
</reference>
<comment type="caution">
    <text evidence="1">The sequence shown here is derived from an EMBL/GenBank/DDBJ whole genome shotgun (WGS) entry which is preliminary data.</text>
</comment>
<protein>
    <submittedName>
        <fullName evidence="1">Uncharacterized protein</fullName>
    </submittedName>
</protein>
<name>A0A9Q0J5F0_9ROSI</name>
<dbReference type="AlphaFoldDB" id="A0A9Q0J5F0"/>
<keyword evidence="2" id="KW-1185">Reference proteome</keyword>
<proteinExistence type="predicted"/>
<evidence type="ECO:0000313" key="2">
    <source>
        <dbReference type="Proteomes" id="UP001141552"/>
    </source>
</evidence>
<sequence>QKANKSFSIVISYQKKKTLEQNQSRNGLENPQTSVPTAWRHTSNSVFLSWPFFFHIAGWELKGGDQLFRCGAVKTVAALKALVIVAQAASAKTPGVLAQLITFLLANPYIQLAS</sequence>
<reference evidence="1" key="2">
    <citation type="journal article" date="2023" name="Plants (Basel)">
        <title>Annotation of the Turnera subulata (Passifloraceae) Draft Genome Reveals the S-Locus Evolved after the Divergence of Turneroideae from Passifloroideae in a Stepwise Manner.</title>
        <authorList>
            <person name="Henning P.M."/>
            <person name="Roalson E.H."/>
            <person name="Mir W."/>
            <person name="McCubbin A.G."/>
            <person name="Shore J.S."/>
        </authorList>
    </citation>
    <scope>NUCLEOTIDE SEQUENCE</scope>
    <source>
        <strain evidence="1">F60SS</strain>
    </source>
</reference>
<feature type="non-terminal residue" evidence="1">
    <location>
        <position position="114"/>
    </location>
</feature>
<gene>
    <name evidence="1" type="ORF">Tsubulata_031539</name>
</gene>
<evidence type="ECO:0000313" key="1">
    <source>
        <dbReference type="EMBL" id="KAJ4829034.1"/>
    </source>
</evidence>
<accession>A0A9Q0J5F0</accession>
<dbReference type="EMBL" id="JAKUCV010006004">
    <property type="protein sequence ID" value="KAJ4829034.1"/>
    <property type="molecule type" value="Genomic_DNA"/>
</dbReference>